<protein>
    <submittedName>
        <fullName evidence="10">Chloramphenicol-sensitive protein RarD</fullName>
    </submittedName>
</protein>
<comment type="caution">
    <text evidence="10">The sequence shown here is derived from an EMBL/GenBank/DDBJ whole genome shotgun (WGS) entry which is preliminary data.</text>
</comment>
<evidence type="ECO:0000256" key="7">
    <source>
        <dbReference type="ARBA" id="ARBA00023136"/>
    </source>
</evidence>
<evidence type="ECO:0000256" key="6">
    <source>
        <dbReference type="ARBA" id="ARBA00022989"/>
    </source>
</evidence>
<comment type="subcellular location">
    <subcellularLocation>
        <location evidence="1">Cell membrane</location>
        <topology evidence="1">Multi-pass membrane protein</topology>
    </subcellularLocation>
</comment>
<feature type="domain" description="EamA" evidence="9">
    <location>
        <begin position="67"/>
        <end position="199"/>
    </location>
</feature>
<evidence type="ECO:0000256" key="5">
    <source>
        <dbReference type="ARBA" id="ARBA00022692"/>
    </source>
</evidence>
<dbReference type="Pfam" id="PF00892">
    <property type="entry name" value="EamA"/>
    <property type="match status" value="1"/>
</dbReference>
<dbReference type="AlphaFoldDB" id="A0A846QL80"/>
<keyword evidence="4" id="KW-1003">Cell membrane</keyword>
<keyword evidence="6 8" id="KW-1133">Transmembrane helix</keyword>
<dbReference type="RefSeq" id="WP_167940946.1">
    <property type="nucleotide sequence ID" value="NZ_JAATJA010000001.1"/>
</dbReference>
<dbReference type="SUPFAM" id="SSF103481">
    <property type="entry name" value="Multidrug resistance efflux transporter EmrE"/>
    <property type="match status" value="1"/>
</dbReference>
<feature type="transmembrane region" description="Helical" evidence="8">
    <location>
        <begin position="303"/>
        <end position="320"/>
    </location>
</feature>
<keyword evidence="11" id="KW-1185">Reference proteome</keyword>
<name>A0A846QL80_9BACT</name>
<feature type="transmembrane region" description="Helical" evidence="8">
    <location>
        <begin position="209"/>
        <end position="226"/>
    </location>
</feature>
<sequence>MITILIFLEKLGLKKVKKQLYIRGNLPIFHASLVGIEGILSPATQDAKRGVLYGTTMTQTDSKKATTGLLALLGAYFIWGSLTPYWKSLSHIDIYTVLSHRLIWLVVFTFVVLLLQGRLGEVRAILRDRKTTVRLALSSVMFAMNAMTFYIAVNSNRVLEGSLGDFLTPLMTIGLGCVILRERLSLLQGLAVLLPCLAMVSSFFTLGTIPVMALIIGASFAFYGLIRREVTAKPLPSMLVESLTLLPVSIAYLAYRKVTGFEVWGGADAPTVLLIMGTGAITGLATLLFALGAPHVRMATLGIVQYLSPTLIFLMGVILYDETLTLSTAQTFALTWTGIILYTFDSMRARRRNRRKLYQPKPAHA</sequence>
<dbReference type="EMBL" id="JAATJA010000001">
    <property type="protein sequence ID" value="NJB67937.1"/>
    <property type="molecule type" value="Genomic_DNA"/>
</dbReference>
<dbReference type="InterPro" id="IPR000620">
    <property type="entry name" value="EamA_dom"/>
</dbReference>
<keyword evidence="7 8" id="KW-0472">Membrane</keyword>
<dbReference type="GO" id="GO:0005886">
    <property type="term" value="C:plasma membrane"/>
    <property type="evidence" value="ECO:0007669"/>
    <property type="project" value="UniProtKB-SubCell"/>
</dbReference>
<gene>
    <name evidence="10" type="ORF">GGQ74_001577</name>
</gene>
<comment type="similarity">
    <text evidence="2">Belongs to the EamA transporter family.</text>
</comment>
<dbReference type="PANTHER" id="PTHR22911:SF137">
    <property type="entry name" value="SOLUTE CARRIER FAMILY 35 MEMBER G2-RELATED"/>
    <property type="match status" value="1"/>
</dbReference>
<evidence type="ECO:0000256" key="4">
    <source>
        <dbReference type="ARBA" id="ARBA00022475"/>
    </source>
</evidence>
<dbReference type="InterPro" id="IPR037185">
    <property type="entry name" value="EmrE-like"/>
</dbReference>
<feature type="transmembrane region" description="Helical" evidence="8">
    <location>
        <begin position="326"/>
        <end position="344"/>
    </location>
</feature>
<feature type="transmembrane region" description="Helical" evidence="8">
    <location>
        <begin position="238"/>
        <end position="255"/>
    </location>
</feature>
<evidence type="ECO:0000313" key="10">
    <source>
        <dbReference type="EMBL" id="NJB67937.1"/>
    </source>
</evidence>
<evidence type="ECO:0000256" key="8">
    <source>
        <dbReference type="SAM" id="Phobius"/>
    </source>
</evidence>
<evidence type="ECO:0000256" key="2">
    <source>
        <dbReference type="ARBA" id="ARBA00007362"/>
    </source>
</evidence>
<dbReference type="NCBIfam" id="TIGR00688">
    <property type="entry name" value="rarD"/>
    <property type="match status" value="1"/>
</dbReference>
<evidence type="ECO:0000256" key="3">
    <source>
        <dbReference type="ARBA" id="ARBA00022448"/>
    </source>
</evidence>
<organism evidence="10 11">
    <name type="scientific">Desulfobaculum xiamenense</name>
    <dbReference type="NCBI Taxonomy" id="995050"/>
    <lineage>
        <taxon>Bacteria</taxon>
        <taxon>Pseudomonadati</taxon>
        <taxon>Thermodesulfobacteriota</taxon>
        <taxon>Desulfovibrionia</taxon>
        <taxon>Desulfovibrionales</taxon>
        <taxon>Desulfovibrionaceae</taxon>
        <taxon>Desulfobaculum</taxon>
    </lineage>
</organism>
<dbReference type="InterPro" id="IPR004626">
    <property type="entry name" value="RarD"/>
</dbReference>
<reference evidence="10 11" key="1">
    <citation type="submission" date="2020-03" db="EMBL/GenBank/DDBJ databases">
        <title>Genomic Encyclopedia of Type Strains, Phase IV (KMG-IV): sequencing the most valuable type-strain genomes for metagenomic binning, comparative biology and taxonomic classification.</title>
        <authorList>
            <person name="Goeker M."/>
        </authorList>
    </citation>
    <scope>NUCLEOTIDE SEQUENCE [LARGE SCALE GENOMIC DNA]</scope>
    <source>
        <strain evidence="10 11">DSM 24233</strain>
    </source>
</reference>
<keyword evidence="3" id="KW-0813">Transport</keyword>
<feature type="transmembrane region" description="Helical" evidence="8">
    <location>
        <begin position="94"/>
        <end position="115"/>
    </location>
</feature>
<accession>A0A846QL80</accession>
<feature type="transmembrane region" description="Helical" evidence="8">
    <location>
        <begin position="65"/>
        <end position="82"/>
    </location>
</feature>
<feature type="transmembrane region" description="Helical" evidence="8">
    <location>
        <begin position="271"/>
        <end position="291"/>
    </location>
</feature>
<dbReference type="PANTHER" id="PTHR22911">
    <property type="entry name" value="ACYL-MALONYL CONDENSING ENZYME-RELATED"/>
    <property type="match status" value="1"/>
</dbReference>
<evidence type="ECO:0000259" key="9">
    <source>
        <dbReference type="Pfam" id="PF00892"/>
    </source>
</evidence>
<keyword evidence="5 8" id="KW-0812">Transmembrane</keyword>
<proteinExistence type="inferred from homology"/>
<evidence type="ECO:0000256" key="1">
    <source>
        <dbReference type="ARBA" id="ARBA00004651"/>
    </source>
</evidence>
<dbReference type="Proteomes" id="UP000580856">
    <property type="component" value="Unassembled WGS sequence"/>
</dbReference>
<feature type="transmembrane region" description="Helical" evidence="8">
    <location>
        <begin position="135"/>
        <end position="153"/>
    </location>
</feature>
<evidence type="ECO:0000313" key="11">
    <source>
        <dbReference type="Proteomes" id="UP000580856"/>
    </source>
</evidence>